<gene>
    <name evidence="10" type="ORF">NW755_013284</name>
</gene>
<feature type="transmembrane region" description="Helical" evidence="8">
    <location>
        <begin position="206"/>
        <end position="228"/>
    </location>
</feature>
<dbReference type="InterPro" id="IPR005829">
    <property type="entry name" value="Sugar_transporter_CS"/>
</dbReference>
<evidence type="ECO:0000313" key="10">
    <source>
        <dbReference type="EMBL" id="KAJ4178272.1"/>
    </source>
</evidence>
<comment type="subcellular location">
    <subcellularLocation>
        <location evidence="1">Membrane</location>
        <topology evidence="1">Multi-pass membrane protein</topology>
    </subcellularLocation>
</comment>
<evidence type="ECO:0000256" key="6">
    <source>
        <dbReference type="ARBA" id="ARBA00023136"/>
    </source>
</evidence>
<evidence type="ECO:0000313" key="11">
    <source>
        <dbReference type="Proteomes" id="UP001152087"/>
    </source>
</evidence>
<feature type="transmembrane region" description="Helical" evidence="8">
    <location>
        <begin position="80"/>
        <end position="100"/>
    </location>
</feature>
<dbReference type="OrthoDB" id="6612291at2759"/>
<feature type="transmembrane region" description="Helical" evidence="8">
    <location>
        <begin position="235"/>
        <end position="256"/>
    </location>
</feature>
<comment type="caution">
    <text evidence="10">The sequence shown here is derived from an EMBL/GenBank/DDBJ whole genome shotgun (WGS) entry which is preliminary data.</text>
</comment>
<evidence type="ECO:0000256" key="5">
    <source>
        <dbReference type="ARBA" id="ARBA00022989"/>
    </source>
</evidence>
<sequence length="399" mass="44731">MFQTFAPNIACFIAGRVLMGLGKGISMNNGPTYIAEIAPAKVRGVMLSLWQLWYTIGAFTVYWAAYGAQKSTLDMGIWQWRIPLFVQIPIPIFIIVSMFFCPESPRWLVENDRVEEARKALAEVRFDGVDEEISDIVTAVAYEKATVKHWDKWWAPYLTLVREPSLLRRVFVVIFINIGQQISGSSSLNAYTTLIYKQVFNNDDTIFLINALSSTCSIIFTLSCTLLVDRAGRRFILMLGAFGMCLSLLVVAILGMKVPENPDGSRPYGMGVAVAAMFFLFIFFYKPSWGATVWVYTSEIFSTDVRAHGVAIGAQSQSIASTILNQFFPSFLKNCGFYTFFFFVGVNALLVIGVFFFLPETKGVPLEEIDVLFGSVSHRAHGEDVMEEKLKDNGSEHKN</sequence>
<dbReference type="InterPro" id="IPR036259">
    <property type="entry name" value="MFS_trans_sf"/>
</dbReference>
<keyword evidence="5 8" id="KW-1133">Transmembrane helix</keyword>
<feature type="domain" description="Major facilitator superfamily (MFS) profile" evidence="9">
    <location>
        <begin position="1"/>
        <end position="362"/>
    </location>
</feature>
<dbReference type="AlphaFoldDB" id="A0A9W8UVB0"/>
<dbReference type="InterPro" id="IPR003663">
    <property type="entry name" value="Sugar/inositol_transpt"/>
</dbReference>
<accession>A0A9W8UVB0</accession>
<keyword evidence="3 7" id="KW-0813">Transport</keyword>
<dbReference type="PROSITE" id="PS00217">
    <property type="entry name" value="SUGAR_TRANSPORT_2"/>
    <property type="match status" value="1"/>
</dbReference>
<dbReference type="EMBL" id="JAOQAV010000078">
    <property type="protein sequence ID" value="KAJ4178272.1"/>
    <property type="molecule type" value="Genomic_DNA"/>
</dbReference>
<comment type="similarity">
    <text evidence="2 7">Belongs to the major facilitator superfamily. Sugar transporter (TC 2.A.1.1) family.</text>
</comment>
<dbReference type="PANTHER" id="PTHR48022">
    <property type="entry name" value="PLASTIDIC GLUCOSE TRANSPORTER 4"/>
    <property type="match status" value="1"/>
</dbReference>
<evidence type="ECO:0000256" key="2">
    <source>
        <dbReference type="ARBA" id="ARBA00010992"/>
    </source>
</evidence>
<dbReference type="PROSITE" id="PS50850">
    <property type="entry name" value="MFS"/>
    <property type="match status" value="1"/>
</dbReference>
<dbReference type="Gene3D" id="1.20.1250.20">
    <property type="entry name" value="MFS general substrate transporter like domains"/>
    <property type="match status" value="1"/>
</dbReference>
<dbReference type="Proteomes" id="UP001152087">
    <property type="component" value="Unassembled WGS sequence"/>
</dbReference>
<feature type="transmembrane region" description="Helical" evidence="8">
    <location>
        <begin position="337"/>
        <end position="358"/>
    </location>
</feature>
<proteinExistence type="inferred from homology"/>
<dbReference type="GO" id="GO:0016020">
    <property type="term" value="C:membrane"/>
    <property type="evidence" value="ECO:0007669"/>
    <property type="project" value="UniProtKB-SubCell"/>
</dbReference>
<keyword evidence="11" id="KW-1185">Reference proteome</keyword>
<dbReference type="NCBIfam" id="TIGR00879">
    <property type="entry name" value="SP"/>
    <property type="match status" value="1"/>
</dbReference>
<keyword evidence="6 8" id="KW-0472">Membrane</keyword>
<reference evidence="10" key="1">
    <citation type="submission" date="2022-09" db="EMBL/GenBank/DDBJ databases">
        <title>Fusarium specimens isolated from Avocado Roots.</title>
        <authorList>
            <person name="Stajich J."/>
            <person name="Roper C."/>
            <person name="Heimlech-Rivalta G."/>
        </authorList>
    </citation>
    <scope>NUCLEOTIDE SEQUENCE</scope>
    <source>
        <strain evidence="10">A02</strain>
    </source>
</reference>
<feature type="transmembrane region" description="Helical" evidence="8">
    <location>
        <begin position="50"/>
        <end position="68"/>
    </location>
</feature>
<name>A0A9W8UVB0_9HYPO</name>
<evidence type="ECO:0000256" key="1">
    <source>
        <dbReference type="ARBA" id="ARBA00004141"/>
    </source>
</evidence>
<evidence type="ECO:0000256" key="3">
    <source>
        <dbReference type="ARBA" id="ARBA00022448"/>
    </source>
</evidence>
<evidence type="ECO:0000256" key="4">
    <source>
        <dbReference type="ARBA" id="ARBA00022692"/>
    </source>
</evidence>
<dbReference type="GO" id="GO:0005351">
    <property type="term" value="F:carbohydrate:proton symporter activity"/>
    <property type="evidence" value="ECO:0007669"/>
    <property type="project" value="TreeGrafter"/>
</dbReference>
<dbReference type="InterPro" id="IPR020846">
    <property type="entry name" value="MFS_dom"/>
</dbReference>
<keyword evidence="4 8" id="KW-0812">Transmembrane</keyword>
<protein>
    <recommendedName>
        <fullName evidence="9">Major facilitator superfamily (MFS) profile domain-containing protein</fullName>
    </recommendedName>
</protein>
<dbReference type="Pfam" id="PF00083">
    <property type="entry name" value="Sugar_tr"/>
    <property type="match status" value="1"/>
</dbReference>
<dbReference type="FunFam" id="1.20.1250.20:FF:000134">
    <property type="entry name" value="MFS sugar transporter protein"/>
    <property type="match status" value="1"/>
</dbReference>
<dbReference type="SUPFAM" id="SSF103473">
    <property type="entry name" value="MFS general substrate transporter"/>
    <property type="match status" value="1"/>
</dbReference>
<dbReference type="InterPro" id="IPR005828">
    <property type="entry name" value="MFS_sugar_transport-like"/>
</dbReference>
<dbReference type="PRINTS" id="PR00171">
    <property type="entry name" value="SUGRTRNSPORT"/>
</dbReference>
<organism evidence="10 11">
    <name type="scientific">Fusarium falciforme</name>
    <dbReference type="NCBI Taxonomy" id="195108"/>
    <lineage>
        <taxon>Eukaryota</taxon>
        <taxon>Fungi</taxon>
        <taxon>Dikarya</taxon>
        <taxon>Ascomycota</taxon>
        <taxon>Pezizomycotina</taxon>
        <taxon>Sordariomycetes</taxon>
        <taxon>Hypocreomycetidae</taxon>
        <taxon>Hypocreales</taxon>
        <taxon>Nectriaceae</taxon>
        <taxon>Fusarium</taxon>
        <taxon>Fusarium solani species complex</taxon>
    </lineage>
</organism>
<dbReference type="PANTHER" id="PTHR48022:SF46">
    <property type="entry name" value="SUGAR TRANSPORTER, PUTATIVE (AFU_ORTHOLOGUE AFUA_1G11830)-RELATED"/>
    <property type="match status" value="1"/>
</dbReference>
<feature type="transmembrane region" description="Helical" evidence="8">
    <location>
        <begin position="268"/>
        <end position="285"/>
    </location>
</feature>
<dbReference type="InterPro" id="IPR050360">
    <property type="entry name" value="MFS_Sugar_Transporters"/>
</dbReference>
<evidence type="ECO:0000256" key="7">
    <source>
        <dbReference type="RuleBase" id="RU003346"/>
    </source>
</evidence>
<evidence type="ECO:0000259" key="9">
    <source>
        <dbReference type="PROSITE" id="PS50850"/>
    </source>
</evidence>
<evidence type="ECO:0000256" key="8">
    <source>
        <dbReference type="SAM" id="Phobius"/>
    </source>
</evidence>